<gene>
    <name evidence="1" type="ORF">KZH69_02530</name>
</gene>
<keyword evidence="2" id="KW-1185">Reference proteome</keyword>
<proteinExistence type="predicted"/>
<sequence>MALFNKSDMQYDDYQWTAYPNDNPRVTGKPDSTRFNRHEGYEVLYLINALAEEWEFKNVASCLKMETMIREKLPSDTIMQTKVKEWIIKYWNS</sequence>
<accession>A0ABS6XRQ1</accession>
<dbReference type="RefSeq" id="WP_219315890.1">
    <property type="nucleotide sequence ID" value="NZ_JAHWYN010000002.1"/>
</dbReference>
<comment type="caution">
    <text evidence="1">The sequence shown here is derived from an EMBL/GenBank/DDBJ whole genome shotgun (WGS) entry which is preliminary data.</text>
</comment>
<evidence type="ECO:0000313" key="2">
    <source>
        <dbReference type="Proteomes" id="UP000812031"/>
    </source>
</evidence>
<protein>
    <submittedName>
        <fullName evidence="1">Uncharacterized protein</fullName>
    </submittedName>
</protein>
<dbReference type="Proteomes" id="UP000812031">
    <property type="component" value="Unassembled WGS sequence"/>
</dbReference>
<organism evidence="1 2">
    <name type="scientific">Flavobacterium taihuense</name>
    <dbReference type="NCBI Taxonomy" id="2857508"/>
    <lineage>
        <taxon>Bacteria</taxon>
        <taxon>Pseudomonadati</taxon>
        <taxon>Bacteroidota</taxon>
        <taxon>Flavobacteriia</taxon>
        <taxon>Flavobacteriales</taxon>
        <taxon>Flavobacteriaceae</taxon>
        <taxon>Flavobacterium</taxon>
    </lineage>
</organism>
<reference evidence="1 2" key="1">
    <citation type="submission" date="2021-07" db="EMBL/GenBank/DDBJ databases">
        <title>Flavobacterium sp. nov. isolated from sediment on the Taihu Lake.</title>
        <authorList>
            <person name="Qu J.-H."/>
        </authorList>
    </citation>
    <scope>NUCLEOTIDE SEQUENCE [LARGE SCALE GENOMIC DNA]</scope>
    <source>
        <strain evidence="1 2">NAS39</strain>
    </source>
</reference>
<evidence type="ECO:0000313" key="1">
    <source>
        <dbReference type="EMBL" id="MBW4359352.1"/>
    </source>
</evidence>
<dbReference type="EMBL" id="JAHWYN010000002">
    <property type="protein sequence ID" value="MBW4359352.1"/>
    <property type="molecule type" value="Genomic_DNA"/>
</dbReference>
<name>A0ABS6XRQ1_9FLAO</name>